<gene>
    <name evidence="1" type="ORF">WJU22_20350</name>
</gene>
<accession>A0ABZ2Z0F8</accession>
<organism evidence="1 2">
    <name type="scientific">Chitinophaga caseinilytica</name>
    <dbReference type="NCBI Taxonomy" id="2267521"/>
    <lineage>
        <taxon>Bacteria</taxon>
        <taxon>Pseudomonadati</taxon>
        <taxon>Bacteroidota</taxon>
        <taxon>Chitinophagia</taxon>
        <taxon>Chitinophagales</taxon>
        <taxon>Chitinophagaceae</taxon>
        <taxon>Chitinophaga</taxon>
    </lineage>
</organism>
<proteinExistence type="predicted"/>
<evidence type="ECO:0000313" key="2">
    <source>
        <dbReference type="Proteomes" id="UP001449657"/>
    </source>
</evidence>
<sequence length="44" mass="4986">MIFRGGTGISRKNPPARALPPIPQTLYHRHFRLIADLLAQQSFV</sequence>
<dbReference type="Proteomes" id="UP001449657">
    <property type="component" value="Chromosome"/>
</dbReference>
<dbReference type="RefSeq" id="WP_341840008.1">
    <property type="nucleotide sequence ID" value="NZ_CP149792.1"/>
</dbReference>
<name>A0ABZ2Z0F8_9BACT</name>
<evidence type="ECO:0000313" key="1">
    <source>
        <dbReference type="EMBL" id="WZN45254.1"/>
    </source>
</evidence>
<dbReference type="EMBL" id="CP150096">
    <property type="protein sequence ID" value="WZN45254.1"/>
    <property type="molecule type" value="Genomic_DNA"/>
</dbReference>
<reference evidence="1 2" key="1">
    <citation type="submission" date="2024-03" db="EMBL/GenBank/DDBJ databases">
        <title>Chitinophaga caseinilytica sp. nov., a casein hydrolysing bacterium isolated from forest soil.</title>
        <authorList>
            <person name="Lee D.S."/>
            <person name="Han D.M."/>
            <person name="Baek J.H."/>
            <person name="Choi D.G."/>
            <person name="Jeon J.H."/>
            <person name="Jeon C.O."/>
        </authorList>
    </citation>
    <scope>NUCLEOTIDE SEQUENCE [LARGE SCALE GENOMIC DNA]</scope>
    <source>
        <strain evidence="1 2">KACC 19118</strain>
    </source>
</reference>
<keyword evidence="2" id="KW-1185">Reference proteome</keyword>
<protein>
    <submittedName>
        <fullName evidence="1">Uncharacterized protein</fullName>
    </submittedName>
</protein>